<dbReference type="InterPro" id="IPR002156">
    <property type="entry name" value="RNaseH_domain"/>
</dbReference>
<accession>A0A8S9HVK2</accession>
<gene>
    <name evidence="3" type="ORF">F2Q70_00018329</name>
</gene>
<dbReference type="InterPro" id="IPR012337">
    <property type="entry name" value="RNaseH-like_sf"/>
</dbReference>
<evidence type="ECO:0000313" key="3">
    <source>
        <dbReference type="EMBL" id="KAF2562305.1"/>
    </source>
</evidence>
<proteinExistence type="predicted"/>
<feature type="region of interest" description="Disordered" evidence="1">
    <location>
        <begin position="73"/>
        <end position="99"/>
    </location>
</feature>
<name>A0A8S9HVK2_BRACR</name>
<evidence type="ECO:0000256" key="1">
    <source>
        <dbReference type="SAM" id="MobiDB-lite"/>
    </source>
</evidence>
<feature type="domain" description="RNase H type-1" evidence="2">
    <location>
        <begin position="116"/>
        <end position="201"/>
    </location>
</feature>
<dbReference type="InterPro" id="IPR044730">
    <property type="entry name" value="RNase_H-like_dom_plant"/>
</dbReference>
<dbReference type="PANTHER" id="PTHR47074:SF49">
    <property type="entry name" value="POLYNUCLEOTIDYL TRANSFERASE, RIBONUCLEASE H-LIKE SUPERFAMILY PROTEIN"/>
    <property type="match status" value="1"/>
</dbReference>
<dbReference type="AlphaFoldDB" id="A0A8S9HVK2"/>
<dbReference type="PANTHER" id="PTHR47074">
    <property type="entry name" value="BNAC02G40300D PROTEIN"/>
    <property type="match status" value="1"/>
</dbReference>
<dbReference type="Pfam" id="PF13456">
    <property type="entry name" value="RVT_3"/>
    <property type="match status" value="1"/>
</dbReference>
<dbReference type="InterPro" id="IPR052929">
    <property type="entry name" value="RNase_H-like_EbsB-rel"/>
</dbReference>
<evidence type="ECO:0000259" key="2">
    <source>
        <dbReference type="Pfam" id="PF13456"/>
    </source>
</evidence>
<dbReference type="EMBL" id="QGKY02001250">
    <property type="protein sequence ID" value="KAF2562305.1"/>
    <property type="molecule type" value="Genomic_DNA"/>
</dbReference>
<dbReference type="CDD" id="cd06222">
    <property type="entry name" value="RNase_H_like"/>
    <property type="match status" value="1"/>
</dbReference>
<comment type="caution">
    <text evidence="3">The sequence shown here is derived from an EMBL/GenBank/DDBJ whole genome shotgun (WGS) entry which is preliminary data.</text>
</comment>
<organism evidence="3">
    <name type="scientific">Brassica cretica</name>
    <name type="common">Mustard</name>
    <dbReference type="NCBI Taxonomy" id="69181"/>
    <lineage>
        <taxon>Eukaryota</taxon>
        <taxon>Viridiplantae</taxon>
        <taxon>Streptophyta</taxon>
        <taxon>Embryophyta</taxon>
        <taxon>Tracheophyta</taxon>
        <taxon>Spermatophyta</taxon>
        <taxon>Magnoliopsida</taxon>
        <taxon>eudicotyledons</taxon>
        <taxon>Gunneridae</taxon>
        <taxon>Pentapetalae</taxon>
        <taxon>rosids</taxon>
        <taxon>malvids</taxon>
        <taxon>Brassicales</taxon>
        <taxon>Brassicaceae</taxon>
        <taxon>Brassiceae</taxon>
        <taxon>Brassica</taxon>
    </lineage>
</organism>
<reference evidence="3" key="1">
    <citation type="submission" date="2019-12" db="EMBL/GenBank/DDBJ databases">
        <title>Genome sequencing and annotation of Brassica cretica.</title>
        <authorList>
            <person name="Studholme D.J."/>
            <person name="Sarris P.F."/>
        </authorList>
    </citation>
    <scope>NUCLEOTIDE SEQUENCE</scope>
    <source>
        <strain evidence="3">PFS-102/07</strain>
        <tissue evidence="3">Leaf</tissue>
    </source>
</reference>
<dbReference type="GO" id="GO:0004523">
    <property type="term" value="F:RNA-DNA hybrid ribonuclease activity"/>
    <property type="evidence" value="ECO:0007669"/>
    <property type="project" value="InterPro"/>
</dbReference>
<sequence length="214" mass="23079">MKAADSSPYTQYLAEVLLPSHANLAVELKMIYTSFSSVLSQVWELALVVSRPSALLPSSRELISSCLSLMNLPQQNSQDPKETSTQRSPGQTRPAPIVRDDTSVPTCYIDAAWDVRKHVSSALMAEALAIRLAVMTAAFSNIKSLVILSDSLSLITMLKARESSAALFGTLFDIYHFSYVISFSFIPCLQNSDADSVAKLALSSALVSSSPVGV</sequence>
<protein>
    <recommendedName>
        <fullName evidence="2">RNase H type-1 domain-containing protein</fullName>
    </recommendedName>
</protein>
<dbReference type="GO" id="GO:0003676">
    <property type="term" value="F:nucleic acid binding"/>
    <property type="evidence" value="ECO:0007669"/>
    <property type="project" value="InterPro"/>
</dbReference>
<dbReference type="SUPFAM" id="SSF53098">
    <property type="entry name" value="Ribonuclease H-like"/>
    <property type="match status" value="1"/>
</dbReference>